<dbReference type="InterPro" id="IPR050127">
    <property type="entry name" value="Serine_Proteases_S1"/>
</dbReference>
<dbReference type="PANTHER" id="PTHR24264:SF65">
    <property type="entry name" value="SRCR DOMAIN-CONTAINING PROTEIN"/>
    <property type="match status" value="1"/>
</dbReference>
<evidence type="ECO:0000313" key="7">
    <source>
        <dbReference type="EMBL" id="CAG7837181.1"/>
    </source>
</evidence>
<dbReference type="Proteomes" id="UP000708208">
    <property type="component" value="Unassembled WGS sequence"/>
</dbReference>
<comment type="caution">
    <text evidence="7">The sequence shown here is derived from an EMBL/GenBank/DDBJ whole genome shotgun (WGS) entry which is preliminary data.</text>
</comment>
<evidence type="ECO:0000256" key="5">
    <source>
        <dbReference type="ARBA" id="ARBA00022825"/>
    </source>
</evidence>
<sequence>MTSKILNYADSQDNCQMFRFYIYKSESQMVLRYPAPPNSYPNLISFDKKAYLHNSYSFMGHGILIDPVTILTSATNIPLSGVFALEGSIFFRMGLNNRNSSYVNNTYCFNPGFQPKMPGHDSSTKSYNYALIHLKSPVAFSDKVNLIPLANEGQNFTGSCRYASWMKKQWVNSHINSLYFYSDDLEEASLTILPEEKCRQAGFPEPTFCTSQVLCGNQDSGAPILCKDNGTEYVYGISSHNMLDLLSPKKCGRSLSSFHPVSKLNWDW</sequence>
<gene>
    <name evidence="7" type="ORF">AFUS01_LOCUS46330</name>
</gene>
<evidence type="ECO:0000256" key="1">
    <source>
        <dbReference type="ARBA" id="ARBA00004613"/>
    </source>
</evidence>
<keyword evidence="4" id="KW-0378">Hydrolase</keyword>
<keyword evidence="8" id="KW-1185">Reference proteome</keyword>
<accession>A0A8J2Q6Q8</accession>
<dbReference type="PANTHER" id="PTHR24264">
    <property type="entry name" value="TRYPSIN-RELATED"/>
    <property type="match status" value="1"/>
</dbReference>
<dbReference type="EMBL" id="CAJVCH010571313">
    <property type="protein sequence ID" value="CAG7837181.1"/>
    <property type="molecule type" value="Genomic_DNA"/>
</dbReference>
<evidence type="ECO:0000259" key="6">
    <source>
        <dbReference type="PROSITE" id="PS50240"/>
    </source>
</evidence>
<reference evidence="7" key="1">
    <citation type="submission" date="2021-06" db="EMBL/GenBank/DDBJ databases">
        <authorList>
            <person name="Hodson N. C."/>
            <person name="Mongue J. A."/>
            <person name="Jaron S. K."/>
        </authorList>
    </citation>
    <scope>NUCLEOTIDE SEQUENCE</scope>
</reference>
<evidence type="ECO:0000256" key="2">
    <source>
        <dbReference type="ARBA" id="ARBA00022525"/>
    </source>
</evidence>
<organism evidence="7 8">
    <name type="scientific">Allacma fusca</name>
    <dbReference type="NCBI Taxonomy" id="39272"/>
    <lineage>
        <taxon>Eukaryota</taxon>
        <taxon>Metazoa</taxon>
        <taxon>Ecdysozoa</taxon>
        <taxon>Arthropoda</taxon>
        <taxon>Hexapoda</taxon>
        <taxon>Collembola</taxon>
        <taxon>Symphypleona</taxon>
        <taxon>Sminthuridae</taxon>
        <taxon>Allacma</taxon>
    </lineage>
</organism>
<dbReference type="GO" id="GO:0006508">
    <property type="term" value="P:proteolysis"/>
    <property type="evidence" value="ECO:0007669"/>
    <property type="project" value="UniProtKB-KW"/>
</dbReference>
<dbReference type="SMART" id="SM00020">
    <property type="entry name" value="Tryp_SPc"/>
    <property type="match status" value="1"/>
</dbReference>
<protein>
    <recommendedName>
        <fullName evidence="6">Peptidase S1 domain-containing protein</fullName>
    </recommendedName>
</protein>
<keyword evidence="3" id="KW-0645">Protease</keyword>
<dbReference type="PROSITE" id="PS50240">
    <property type="entry name" value="TRYPSIN_DOM"/>
    <property type="match status" value="1"/>
</dbReference>
<dbReference type="InterPro" id="IPR001254">
    <property type="entry name" value="Trypsin_dom"/>
</dbReference>
<evidence type="ECO:0000313" key="8">
    <source>
        <dbReference type="Proteomes" id="UP000708208"/>
    </source>
</evidence>
<comment type="subcellular location">
    <subcellularLocation>
        <location evidence="1">Secreted</location>
    </subcellularLocation>
</comment>
<dbReference type="Pfam" id="PF00089">
    <property type="entry name" value="Trypsin"/>
    <property type="match status" value="1"/>
</dbReference>
<feature type="non-terminal residue" evidence="7">
    <location>
        <position position="1"/>
    </location>
</feature>
<name>A0A8J2Q6Q8_9HEXA</name>
<keyword evidence="2" id="KW-0964">Secreted</keyword>
<proteinExistence type="predicted"/>
<dbReference type="GO" id="GO:0005615">
    <property type="term" value="C:extracellular space"/>
    <property type="evidence" value="ECO:0007669"/>
    <property type="project" value="TreeGrafter"/>
</dbReference>
<dbReference type="AlphaFoldDB" id="A0A8J2Q6Q8"/>
<dbReference type="GO" id="GO:0004252">
    <property type="term" value="F:serine-type endopeptidase activity"/>
    <property type="evidence" value="ECO:0007669"/>
    <property type="project" value="InterPro"/>
</dbReference>
<evidence type="ECO:0000256" key="3">
    <source>
        <dbReference type="ARBA" id="ARBA00022670"/>
    </source>
</evidence>
<keyword evidence="5" id="KW-0720">Serine protease</keyword>
<feature type="domain" description="Peptidase S1" evidence="6">
    <location>
        <begin position="22"/>
        <end position="268"/>
    </location>
</feature>
<evidence type="ECO:0000256" key="4">
    <source>
        <dbReference type="ARBA" id="ARBA00022801"/>
    </source>
</evidence>